<dbReference type="GO" id="GO:0051082">
    <property type="term" value="F:unfolded protein binding"/>
    <property type="evidence" value="ECO:0007669"/>
    <property type="project" value="TreeGrafter"/>
</dbReference>
<evidence type="ECO:0000313" key="2">
    <source>
        <dbReference type="EMBL" id="KAK6590403.1"/>
    </source>
</evidence>
<dbReference type="GO" id="GO:0006457">
    <property type="term" value="P:protein folding"/>
    <property type="evidence" value="ECO:0007669"/>
    <property type="project" value="TreeGrafter"/>
</dbReference>
<dbReference type="AlphaFoldDB" id="A0AAV9Y0R8"/>
<comment type="caution">
    <text evidence="2">The sequence shown here is derived from an EMBL/GenBank/DDBJ whole genome shotgun (WGS) entry which is preliminary data.</text>
</comment>
<feature type="domain" description="CS" evidence="1">
    <location>
        <begin position="13"/>
        <end position="113"/>
    </location>
</feature>
<dbReference type="PANTHER" id="PTHR12356:SF18">
    <property type="entry name" value="NUDC DOMAIN-CONTAINING PROTEIN 2"/>
    <property type="match status" value="1"/>
</dbReference>
<dbReference type="EMBL" id="JAWDEY010000007">
    <property type="protein sequence ID" value="KAK6590403.1"/>
    <property type="molecule type" value="Genomic_DNA"/>
</dbReference>
<gene>
    <name evidence="2" type="ORF">RS030_162433</name>
</gene>
<dbReference type="PROSITE" id="PS51203">
    <property type="entry name" value="CS"/>
    <property type="match status" value="1"/>
</dbReference>
<dbReference type="SUPFAM" id="SSF49764">
    <property type="entry name" value="HSP20-like chaperones"/>
    <property type="match status" value="1"/>
</dbReference>
<protein>
    <submittedName>
        <fullName evidence="2">CS domain-containing</fullName>
    </submittedName>
</protein>
<dbReference type="Gene3D" id="2.60.40.790">
    <property type="match status" value="1"/>
</dbReference>
<sequence>MKTTKISALGSKSGNCKYMWEQNIDEVILYFSNTEIYGQKNENIHCKLSKCDFNIKIQSKQLTIFCISLNKELFNELLFDTIESSESLWYIENNELIVQLSKMRKGSVWNSVEKDRQNEYNPLEIENMKKQMMLERFQRENPGFDFSNAEFNGNVPDPRNFMGGLKNH</sequence>
<dbReference type="InterPro" id="IPR008978">
    <property type="entry name" value="HSP20-like_chaperone"/>
</dbReference>
<dbReference type="Pfam" id="PF04969">
    <property type="entry name" value="CS"/>
    <property type="match status" value="1"/>
</dbReference>
<dbReference type="Proteomes" id="UP001311799">
    <property type="component" value="Unassembled WGS sequence"/>
</dbReference>
<proteinExistence type="predicted"/>
<evidence type="ECO:0000313" key="3">
    <source>
        <dbReference type="Proteomes" id="UP001311799"/>
    </source>
</evidence>
<organism evidence="2 3">
    <name type="scientific">Cryptosporidium xiaoi</name>
    <dbReference type="NCBI Taxonomy" id="659607"/>
    <lineage>
        <taxon>Eukaryota</taxon>
        <taxon>Sar</taxon>
        <taxon>Alveolata</taxon>
        <taxon>Apicomplexa</taxon>
        <taxon>Conoidasida</taxon>
        <taxon>Coccidia</taxon>
        <taxon>Eucoccidiorida</taxon>
        <taxon>Eimeriorina</taxon>
        <taxon>Cryptosporidiidae</taxon>
        <taxon>Cryptosporidium</taxon>
    </lineage>
</organism>
<reference evidence="2 3" key="1">
    <citation type="submission" date="2023-10" db="EMBL/GenBank/DDBJ databases">
        <title>Comparative genomics analysis reveals potential genetic determinants of host preference in Cryptosporidium xiaoi.</title>
        <authorList>
            <person name="Xiao L."/>
            <person name="Li J."/>
        </authorList>
    </citation>
    <scope>NUCLEOTIDE SEQUENCE [LARGE SCALE GENOMIC DNA]</scope>
    <source>
        <strain evidence="2 3">52996</strain>
    </source>
</reference>
<dbReference type="PANTHER" id="PTHR12356">
    <property type="entry name" value="NUCLEAR MOVEMENT PROTEIN NUDC"/>
    <property type="match status" value="1"/>
</dbReference>
<keyword evidence="3" id="KW-1185">Reference proteome</keyword>
<dbReference type="InterPro" id="IPR037898">
    <property type="entry name" value="NudC_fam"/>
</dbReference>
<evidence type="ECO:0000259" key="1">
    <source>
        <dbReference type="PROSITE" id="PS51203"/>
    </source>
</evidence>
<dbReference type="GO" id="GO:0005737">
    <property type="term" value="C:cytoplasm"/>
    <property type="evidence" value="ECO:0007669"/>
    <property type="project" value="TreeGrafter"/>
</dbReference>
<dbReference type="InterPro" id="IPR007052">
    <property type="entry name" value="CS_dom"/>
</dbReference>
<accession>A0AAV9Y0R8</accession>
<name>A0AAV9Y0R8_9CRYT</name>